<keyword evidence="1" id="KW-0472">Membrane</keyword>
<protein>
    <submittedName>
        <fullName evidence="2">Uncharacterized protein</fullName>
    </submittedName>
</protein>
<feature type="transmembrane region" description="Helical" evidence="1">
    <location>
        <begin position="23"/>
        <end position="43"/>
    </location>
</feature>
<keyword evidence="3" id="KW-1185">Reference proteome</keyword>
<keyword evidence="1" id="KW-0812">Transmembrane</keyword>
<evidence type="ECO:0000313" key="2">
    <source>
        <dbReference type="EMBL" id="SEW30168.1"/>
    </source>
</evidence>
<accession>A0A1I0QRL6</accession>
<reference evidence="2 3" key="1">
    <citation type="submission" date="2016-10" db="EMBL/GenBank/DDBJ databases">
        <authorList>
            <person name="de Groot N.N."/>
        </authorList>
    </citation>
    <scope>NUCLEOTIDE SEQUENCE [LARGE SCALE GENOMIC DNA]</scope>
    <source>
        <strain evidence="2 3">CGMCC 1.5337</strain>
    </source>
</reference>
<evidence type="ECO:0000256" key="1">
    <source>
        <dbReference type="SAM" id="Phobius"/>
    </source>
</evidence>
<keyword evidence="1" id="KW-1133">Transmembrane helix</keyword>
<sequence length="83" mass="9248">MVSSRLATAAAGVVVSLAVSAVLWWYFDVALFLLAVPFVPFLFRSRGGDDDRPSVRSCPECGFRTRNPSFEHCPRDGTRLREN</sequence>
<evidence type="ECO:0000313" key="3">
    <source>
        <dbReference type="Proteomes" id="UP000198518"/>
    </source>
</evidence>
<dbReference type="AlphaFoldDB" id="A0A1I0QRL6"/>
<dbReference type="RefSeq" id="WP_089670170.1">
    <property type="nucleotide sequence ID" value="NZ_FOJA01000001.1"/>
</dbReference>
<organism evidence="2 3">
    <name type="scientific">Halobacterium jilantaiense</name>
    <dbReference type="NCBI Taxonomy" id="355548"/>
    <lineage>
        <taxon>Archaea</taxon>
        <taxon>Methanobacteriati</taxon>
        <taxon>Methanobacteriota</taxon>
        <taxon>Stenosarchaea group</taxon>
        <taxon>Halobacteria</taxon>
        <taxon>Halobacteriales</taxon>
        <taxon>Halobacteriaceae</taxon>
        <taxon>Halobacterium</taxon>
    </lineage>
</organism>
<name>A0A1I0QRL6_9EURY</name>
<dbReference type="Proteomes" id="UP000198518">
    <property type="component" value="Unassembled WGS sequence"/>
</dbReference>
<dbReference type="STRING" id="355548.SAMN04487945_2900"/>
<gene>
    <name evidence="2" type="ORF">SAMN04487945_2900</name>
</gene>
<dbReference type="OrthoDB" id="239588at2157"/>
<dbReference type="EMBL" id="FOJA01000001">
    <property type="protein sequence ID" value="SEW30168.1"/>
    <property type="molecule type" value="Genomic_DNA"/>
</dbReference>
<proteinExistence type="predicted"/>